<name>A0A211ZFF8_9PROT</name>
<dbReference type="RefSeq" id="WP_088154771.1">
    <property type="nucleotide sequence ID" value="NZ_NHON01000071.1"/>
</dbReference>
<keyword evidence="3" id="KW-1185">Reference proteome</keyword>
<proteinExistence type="predicted"/>
<evidence type="ECO:0000313" key="2">
    <source>
        <dbReference type="EMBL" id="OWJ64022.1"/>
    </source>
</evidence>
<organism evidence="2 3">
    <name type="scientific">Inquilinus limosus</name>
    <dbReference type="NCBI Taxonomy" id="171674"/>
    <lineage>
        <taxon>Bacteria</taxon>
        <taxon>Pseudomonadati</taxon>
        <taxon>Pseudomonadota</taxon>
        <taxon>Alphaproteobacteria</taxon>
        <taxon>Rhodospirillales</taxon>
        <taxon>Rhodospirillaceae</taxon>
        <taxon>Inquilinus</taxon>
    </lineage>
</organism>
<evidence type="ECO:0008006" key="4">
    <source>
        <dbReference type="Google" id="ProtNLM"/>
    </source>
</evidence>
<dbReference type="STRING" id="1122125.GCA_000423185_04501"/>
<protein>
    <recommendedName>
        <fullName evidence="4">VWFA domain-containing protein</fullName>
    </recommendedName>
</protein>
<reference evidence="3" key="1">
    <citation type="submission" date="2017-05" db="EMBL/GenBank/DDBJ databases">
        <authorList>
            <person name="Macchi M."/>
            <person name="Festa S."/>
            <person name="Coppotelli B.M."/>
            <person name="Morelli I.S."/>
        </authorList>
    </citation>
    <scope>NUCLEOTIDE SEQUENCE [LARGE SCALE GENOMIC DNA]</scope>
    <source>
        <strain evidence="3">I</strain>
    </source>
</reference>
<dbReference type="Proteomes" id="UP000196655">
    <property type="component" value="Unassembled WGS sequence"/>
</dbReference>
<evidence type="ECO:0000313" key="3">
    <source>
        <dbReference type="Proteomes" id="UP000196655"/>
    </source>
</evidence>
<sequence length="277" mass="30227">MVARRRRPRRRGSASESGGLWKAGLIAAAACLLFAGGAWLYIEAAKANPKIDPVTLCPSGGPAGVAAVLIDTTDTLSPVQRLDVLNKLRGLREELPRGWLVAIYPVRPVPEQPPRASLSLCNPGRGEGLSQLTSNPALVEKRWREAFDTPLQDLLGSLVAAGQGDASPIMETVQSVAVAEFGDPDKKPLPKRLVLVSDMLQHSRSFSQYNGTKTFGDFTKTDAYRALKSDLRGVDVEILYVSRANQERRQTADHIAFWTDFFTDDGASIERIVRIFG</sequence>
<dbReference type="AlphaFoldDB" id="A0A211ZFF8"/>
<evidence type="ECO:0000256" key="1">
    <source>
        <dbReference type="SAM" id="Phobius"/>
    </source>
</evidence>
<gene>
    <name evidence="2" type="ORF">BWR60_26840</name>
</gene>
<comment type="caution">
    <text evidence="2">The sequence shown here is derived from an EMBL/GenBank/DDBJ whole genome shotgun (WGS) entry which is preliminary data.</text>
</comment>
<keyword evidence="1" id="KW-0812">Transmembrane</keyword>
<keyword evidence="1" id="KW-1133">Transmembrane helix</keyword>
<feature type="transmembrane region" description="Helical" evidence="1">
    <location>
        <begin position="20"/>
        <end position="42"/>
    </location>
</feature>
<keyword evidence="1" id="KW-0472">Membrane</keyword>
<dbReference type="OrthoDB" id="7551043at2"/>
<dbReference type="EMBL" id="NHON01000071">
    <property type="protein sequence ID" value="OWJ64022.1"/>
    <property type="molecule type" value="Genomic_DNA"/>
</dbReference>
<accession>A0A211ZFF8</accession>